<sequence length="421" mass="47571">MSKTSLPPGFRFHPTDVELVCYYLKRKVMGRPFRFEAIYELELYKFAPWDLPEKSQLCSKDLEWYFFCPRDRKYSNGSRANRTTDIGYWKTTGQDRSVTHNSRHIGMKKTLIFHLGRAPKGDRTNWVMYEYRLQDDELAETGFSQDAYVLCKIFQKSGPGPKIGEQYGAPFNEEDWEDDAITENFSFPASQKSFNNQGMVYPVCQPSSASVDEVPISPDLPEADRILLAQLINVHDASHPHSENVTAEMSQMSGSVTLHGVGNETSVVNNEGMYFNLTELSVQAGNACYSDTFNCERMLNFVSSELETEHYVELNDLSFLGEDYASEFVTGNHSSPIHPIDCYPISQNLGDFDDLNSFVDNIATTIAGVDDHSCSLLDMAFEPSEIEAFVGSFLNPNTPGFEAQENDTSFLLEELNDSSRK</sequence>
<name>A0AAQ3QMV6_9LILI</name>
<dbReference type="PANTHER" id="PTHR31744">
    <property type="entry name" value="PROTEIN CUP-SHAPED COTYLEDON 2-RELATED"/>
    <property type="match status" value="1"/>
</dbReference>
<dbReference type="Gene3D" id="2.170.150.80">
    <property type="entry name" value="NAC domain"/>
    <property type="match status" value="1"/>
</dbReference>
<organism evidence="7 8">
    <name type="scientific">Canna indica</name>
    <name type="common">Indian-shot</name>
    <dbReference type="NCBI Taxonomy" id="4628"/>
    <lineage>
        <taxon>Eukaryota</taxon>
        <taxon>Viridiplantae</taxon>
        <taxon>Streptophyta</taxon>
        <taxon>Embryophyta</taxon>
        <taxon>Tracheophyta</taxon>
        <taxon>Spermatophyta</taxon>
        <taxon>Magnoliopsida</taxon>
        <taxon>Liliopsida</taxon>
        <taxon>Zingiberales</taxon>
        <taxon>Cannaceae</taxon>
        <taxon>Canna</taxon>
    </lineage>
</organism>
<dbReference type="InterPro" id="IPR003441">
    <property type="entry name" value="NAC-dom"/>
</dbReference>
<keyword evidence="5" id="KW-0539">Nucleus</keyword>
<protein>
    <submittedName>
        <fullName evidence="7">NAC domain-containing protein</fullName>
    </submittedName>
</protein>
<dbReference type="SUPFAM" id="SSF101941">
    <property type="entry name" value="NAC domain"/>
    <property type="match status" value="1"/>
</dbReference>
<keyword evidence="2" id="KW-0805">Transcription regulation</keyword>
<evidence type="ECO:0000256" key="1">
    <source>
        <dbReference type="ARBA" id="ARBA00004123"/>
    </source>
</evidence>
<keyword evidence="3" id="KW-0238">DNA-binding</keyword>
<proteinExistence type="predicted"/>
<evidence type="ECO:0000256" key="4">
    <source>
        <dbReference type="ARBA" id="ARBA00023163"/>
    </source>
</evidence>
<dbReference type="GO" id="GO:0006355">
    <property type="term" value="P:regulation of DNA-templated transcription"/>
    <property type="evidence" value="ECO:0007669"/>
    <property type="project" value="InterPro"/>
</dbReference>
<evidence type="ECO:0000313" key="8">
    <source>
        <dbReference type="Proteomes" id="UP001327560"/>
    </source>
</evidence>
<comment type="subcellular location">
    <subcellularLocation>
        <location evidence="1">Nucleus</location>
    </subcellularLocation>
</comment>
<accession>A0AAQ3QMV6</accession>
<dbReference type="Pfam" id="PF02365">
    <property type="entry name" value="NAM"/>
    <property type="match status" value="1"/>
</dbReference>
<evidence type="ECO:0000259" key="6">
    <source>
        <dbReference type="PROSITE" id="PS51005"/>
    </source>
</evidence>
<dbReference type="FunFam" id="2.170.150.80:FF:000002">
    <property type="entry name" value="Nac domain-containing protein 86"/>
    <property type="match status" value="1"/>
</dbReference>
<dbReference type="InterPro" id="IPR036093">
    <property type="entry name" value="NAC_dom_sf"/>
</dbReference>
<dbReference type="GO" id="GO:0005634">
    <property type="term" value="C:nucleus"/>
    <property type="evidence" value="ECO:0007669"/>
    <property type="project" value="UniProtKB-SubCell"/>
</dbReference>
<dbReference type="PROSITE" id="PS51005">
    <property type="entry name" value="NAC"/>
    <property type="match status" value="1"/>
</dbReference>
<evidence type="ECO:0000313" key="7">
    <source>
        <dbReference type="EMBL" id="WOL18531.1"/>
    </source>
</evidence>
<keyword evidence="4" id="KW-0804">Transcription</keyword>
<evidence type="ECO:0000256" key="2">
    <source>
        <dbReference type="ARBA" id="ARBA00023015"/>
    </source>
</evidence>
<gene>
    <name evidence="7" type="ORF">Cni_G27328</name>
</gene>
<keyword evidence="8" id="KW-1185">Reference proteome</keyword>
<dbReference type="PANTHER" id="PTHR31744:SF210">
    <property type="entry name" value="NAC DOMAIN-CONTAINING PROTEIN 86-LIKE"/>
    <property type="match status" value="1"/>
</dbReference>
<dbReference type="GO" id="GO:0003677">
    <property type="term" value="F:DNA binding"/>
    <property type="evidence" value="ECO:0007669"/>
    <property type="project" value="UniProtKB-KW"/>
</dbReference>
<feature type="domain" description="NAC" evidence="6">
    <location>
        <begin position="6"/>
        <end position="156"/>
    </location>
</feature>
<dbReference type="Proteomes" id="UP001327560">
    <property type="component" value="Chromosome 9"/>
</dbReference>
<dbReference type="EMBL" id="CP136898">
    <property type="protein sequence ID" value="WOL18531.1"/>
    <property type="molecule type" value="Genomic_DNA"/>
</dbReference>
<dbReference type="AlphaFoldDB" id="A0AAQ3QMV6"/>
<reference evidence="7 8" key="1">
    <citation type="submission" date="2023-10" db="EMBL/GenBank/DDBJ databases">
        <title>Chromosome-scale genome assembly provides insights into flower coloration mechanisms of Canna indica.</title>
        <authorList>
            <person name="Li C."/>
        </authorList>
    </citation>
    <scope>NUCLEOTIDE SEQUENCE [LARGE SCALE GENOMIC DNA]</scope>
    <source>
        <tissue evidence="7">Flower</tissue>
    </source>
</reference>
<evidence type="ECO:0000256" key="3">
    <source>
        <dbReference type="ARBA" id="ARBA00023125"/>
    </source>
</evidence>
<evidence type="ECO:0000256" key="5">
    <source>
        <dbReference type="ARBA" id="ARBA00023242"/>
    </source>
</evidence>